<dbReference type="EnsemblPlants" id="OPUNC04G19690.1">
    <property type="protein sequence ID" value="OPUNC04G19690.1"/>
    <property type="gene ID" value="OPUNC04G19690"/>
</dbReference>
<proteinExistence type="predicted"/>
<reference evidence="6" key="2">
    <citation type="submission" date="2018-05" db="EMBL/GenBank/DDBJ databases">
        <title>OpunRS2 (Oryza punctata Reference Sequence Version 2).</title>
        <authorList>
            <person name="Zhang J."/>
            <person name="Kudrna D."/>
            <person name="Lee S."/>
            <person name="Talag J."/>
            <person name="Welchert J."/>
            <person name="Wing R.A."/>
        </authorList>
    </citation>
    <scope>NUCLEOTIDE SEQUENCE [LARGE SCALE GENOMIC DNA]</scope>
</reference>
<dbReference type="GO" id="GO:0010629">
    <property type="term" value="P:negative regulation of gene expression"/>
    <property type="evidence" value="ECO:0007669"/>
    <property type="project" value="EnsemblPlants"/>
</dbReference>
<dbReference type="InterPro" id="IPR001005">
    <property type="entry name" value="SANT/Myb"/>
</dbReference>
<dbReference type="GO" id="GO:0003677">
    <property type="term" value="F:DNA binding"/>
    <property type="evidence" value="ECO:0007669"/>
    <property type="project" value="UniProtKB-KW"/>
</dbReference>
<dbReference type="GO" id="GO:0005634">
    <property type="term" value="C:nucleus"/>
    <property type="evidence" value="ECO:0007669"/>
    <property type="project" value="EnsemblPlants"/>
</dbReference>
<reference evidence="6" key="1">
    <citation type="submission" date="2015-04" db="UniProtKB">
        <authorList>
            <consortium name="EnsemblPlants"/>
        </authorList>
    </citation>
    <scope>IDENTIFICATION</scope>
</reference>
<organism evidence="6">
    <name type="scientific">Oryza punctata</name>
    <name type="common">Red rice</name>
    <dbReference type="NCBI Taxonomy" id="4537"/>
    <lineage>
        <taxon>Eukaryota</taxon>
        <taxon>Viridiplantae</taxon>
        <taxon>Streptophyta</taxon>
        <taxon>Embryophyta</taxon>
        <taxon>Tracheophyta</taxon>
        <taxon>Spermatophyta</taxon>
        <taxon>Magnoliopsida</taxon>
        <taxon>Liliopsida</taxon>
        <taxon>Poales</taxon>
        <taxon>Poaceae</taxon>
        <taxon>BOP clade</taxon>
        <taxon>Oryzoideae</taxon>
        <taxon>Oryzeae</taxon>
        <taxon>Oryzinae</taxon>
        <taxon>Oryza</taxon>
    </lineage>
</organism>
<dbReference type="InterPro" id="IPR006447">
    <property type="entry name" value="Myb_dom_plants"/>
</dbReference>
<dbReference type="Proteomes" id="UP000026962">
    <property type="component" value="Chromosome 4"/>
</dbReference>
<dbReference type="FunFam" id="1.10.10.60:FF:000002">
    <property type="entry name" value="Myb family transcription factor"/>
    <property type="match status" value="1"/>
</dbReference>
<dbReference type="SUPFAM" id="SSF46689">
    <property type="entry name" value="Homeodomain-like"/>
    <property type="match status" value="1"/>
</dbReference>
<dbReference type="InterPro" id="IPR046955">
    <property type="entry name" value="PHR1-like"/>
</dbReference>
<dbReference type="PANTHER" id="PTHR31314:SF183">
    <property type="entry name" value="MYB FAMILY TRANSCRIPTION FACTOR MOF1"/>
    <property type="match status" value="1"/>
</dbReference>
<dbReference type="eggNOG" id="ENOG502RM8S">
    <property type="taxonomic scope" value="Eukaryota"/>
</dbReference>
<keyword evidence="7" id="KW-1185">Reference proteome</keyword>
<dbReference type="AlphaFoldDB" id="A0A0E0KU18"/>
<dbReference type="HOGENOM" id="CLU_062113_0_0_1"/>
<evidence type="ECO:0000259" key="5">
    <source>
        <dbReference type="Pfam" id="PF00249"/>
    </source>
</evidence>
<dbReference type="NCBIfam" id="TIGR01557">
    <property type="entry name" value="myb_SHAQKYF"/>
    <property type="match status" value="1"/>
</dbReference>
<evidence type="ECO:0000256" key="1">
    <source>
        <dbReference type="ARBA" id="ARBA00023015"/>
    </source>
</evidence>
<evidence type="ECO:0000313" key="7">
    <source>
        <dbReference type="Proteomes" id="UP000026962"/>
    </source>
</evidence>
<dbReference type="OMA" id="CLGGEHK"/>
<dbReference type="PANTHER" id="PTHR31314">
    <property type="entry name" value="MYB FAMILY TRANSCRIPTION FACTOR PHL7-LIKE"/>
    <property type="match status" value="1"/>
</dbReference>
<sequence>MGSGGGGGGGGGGGCGRNGAVRQYIRSKVPRLRWTGELHCSFVQAIEFLGGQDKATPKLILQLMGVKGLTISHVKSHLQMYRCSRLGSHGTGRRSEMQPQLQRKHSCGADEQVPREFLCPPLKRTRMGTEATYKGMQGSQGISEMRTTGTQYCIDDYMQAMAMERRIKEEGLRWQRDAAAADGGAAASNLQTVGCSVQESDPFKIIRPEVHHLGPVLKLQCSKLESSGFISSSTGPAARDQPKLPPEKCSLSLSLGPDPKCMPAIASSLSESSCILSSSSRSFSDCSGNSGCLVAPGVNLELSMSICGS</sequence>
<keyword evidence="4" id="KW-0539">Nucleus</keyword>
<feature type="domain" description="Myb-like" evidence="5">
    <location>
        <begin position="31"/>
        <end position="82"/>
    </location>
</feature>
<dbReference type="InterPro" id="IPR009057">
    <property type="entry name" value="Homeodomain-like_sf"/>
</dbReference>
<protein>
    <recommendedName>
        <fullName evidence="5">Myb-like domain-containing protein</fullName>
    </recommendedName>
</protein>
<dbReference type="Gene3D" id="1.10.10.60">
    <property type="entry name" value="Homeodomain-like"/>
    <property type="match status" value="1"/>
</dbReference>
<keyword evidence="2" id="KW-0238">DNA-binding</keyword>
<keyword evidence="3" id="KW-0804">Transcription</keyword>
<dbReference type="GO" id="GO:0003700">
    <property type="term" value="F:DNA-binding transcription factor activity"/>
    <property type="evidence" value="ECO:0007669"/>
    <property type="project" value="InterPro"/>
</dbReference>
<keyword evidence="1" id="KW-0805">Transcription regulation</keyword>
<accession>A0A0E0KU18</accession>
<dbReference type="Pfam" id="PF00249">
    <property type="entry name" value="Myb_DNA-binding"/>
    <property type="match status" value="1"/>
</dbReference>
<evidence type="ECO:0000256" key="3">
    <source>
        <dbReference type="ARBA" id="ARBA00023163"/>
    </source>
</evidence>
<dbReference type="GO" id="GO:0010582">
    <property type="term" value="P:floral meristem determinacy"/>
    <property type="evidence" value="ECO:0007669"/>
    <property type="project" value="EnsemblPlants"/>
</dbReference>
<evidence type="ECO:0000256" key="4">
    <source>
        <dbReference type="ARBA" id="ARBA00023242"/>
    </source>
</evidence>
<dbReference type="Gramene" id="OPUNC04G19690.1">
    <property type="protein sequence ID" value="OPUNC04G19690.1"/>
    <property type="gene ID" value="OPUNC04G19690"/>
</dbReference>
<evidence type="ECO:0000256" key="2">
    <source>
        <dbReference type="ARBA" id="ARBA00023125"/>
    </source>
</evidence>
<name>A0A0E0KU18_ORYPU</name>
<evidence type="ECO:0000313" key="6">
    <source>
        <dbReference type="EnsemblPlants" id="OPUNC04G19690.1"/>
    </source>
</evidence>